<evidence type="ECO:0000256" key="1">
    <source>
        <dbReference type="ARBA" id="ARBA00001913"/>
    </source>
</evidence>
<keyword evidence="13" id="KW-0732">Signal</keyword>
<dbReference type="InterPro" id="IPR037045">
    <property type="entry name" value="S8pro/Inhibitor_I9_sf"/>
</dbReference>
<protein>
    <recommendedName>
        <fullName evidence="14">Fibronectin type-III domain-containing protein</fullName>
    </recommendedName>
</protein>
<dbReference type="PROSITE" id="PS50853">
    <property type="entry name" value="FN3"/>
    <property type="match status" value="1"/>
</dbReference>
<dbReference type="Pfam" id="PF00082">
    <property type="entry name" value="Peptidase_S8"/>
    <property type="match status" value="1"/>
</dbReference>
<keyword evidence="8 10" id="KW-0720">Serine protease</keyword>
<gene>
    <name evidence="15" type="ORF">BME96_14755</name>
</gene>
<dbReference type="InterPro" id="IPR050131">
    <property type="entry name" value="Peptidase_S8_subtilisin-like"/>
</dbReference>
<accession>A0AAC9NM66</accession>
<keyword evidence="4" id="KW-0964">Secreted</keyword>
<name>A0AAC9NM66_VIRHA</name>
<evidence type="ECO:0000256" key="9">
    <source>
        <dbReference type="ARBA" id="ARBA00022837"/>
    </source>
</evidence>
<dbReference type="AlphaFoldDB" id="A0AAC9NM66"/>
<feature type="region of interest" description="Disordered" evidence="12">
    <location>
        <begin position="475"/>
        <end position="620"/>
    </location>
</feature>
<evidence type="ECO:0000256" key="12">
    <source>
        <dbReference type="SAM" id="MobiDB-lite"/>
    </source>
</evidence>
<feature type="domain" description="Fibronectin type-III" evidence="14">
    <location>
        <begin position="386"/>
        <end position="472"/>
    </location>
</feature>
<evidence type="ECO:0000256" key="7">
    <source>
        <dbReference type="ARBA" id="ARBA00022801"/>
    </source>
</evidence>
<dbReference type="InterPro" id="IPR023827">
    <property type="entry name" value="Peptidase_S8_Asp-AS"/>
</dbReference>
<feature type="active site" description="Charge relay system" evidence="10">
    <location>
        <position position="171"/>
    </location>
</feature>
<dbReference type="GO" id="GO:0046872">
    <property type="term" value="F:metal ion binding"/>
    <property type="evidence" value="ECO:0007669"/>
    <property type="project" value="UniProtKB-KW"/>
</dbReference>
<dbReference type="PANTHER" id="PTHR43806">
    <property type="entry name" value="PEPTIDASE S8"/>
    <property type="match status" value="1"/>
</dbReference>
<dbReference type="GO" id="GO:0004252">
    <property type="term" value="F:serine-type endopeptidase activity"/>
    <property type="evidence" value="ECO:0007669"/>
    <property type="project" value="UniProtKB-UniRule"/>
</dbReference>
<feature type="signal peptide" evidence="13">
    <location>
        <begin position="1"/>
        <end position="24"/>
    </location>
</feature>
<dbReference type="Gene3D" id="3.30.70.80">
    <property type="entry name" value="Peptidase S8 propeptide/proteinase inhibitor I9"/>
    <property type="match status" value="1"/>
</dbReference>
<evidence type="ECO:0000259" key="14">
    <source>
        <dbReference type="PROSITE" id="PS50853"/>
    </source>
</evidence>
<reference evidence="15 16" key="1">
    <citation type="submission" date="2016-11" db="EMBL/GenBank/DDBJ databases">
        <title>Complete genome sequencing of Virgibacillus halodenitrificans PDB-F2.</title>
        <authorList>
            <person name="Sun Z."/>
            <person name="Zhou Y."/>
            <person name="Li H."/>
        </authorList>
    </citation>
    <scope>NUCLEOTIDE SEQUENCE [LARGE SCALE GENOMIC DNA]</scope>
    <source>
        <strain evidence="15 16">PDB-F2</strain>
    </source>
</reference>
<dbReference type="EMBL" id="CP017962">
    <property type="protein sequence ID" value="APC49374.1"/>
    <property type="molecule type" value="Genomic_DNA"/>
</dbReference>
<dbReference type="PRINTS" id="PR00723">
    <property type="entry name" value="SUBTILISIN"/>
</dbReference>
<dbReference type="PROSITE" id="PS51892">
    <property type="entry name" value="SUBTILASE"/>
    <property type="match status" value="1"/>
</dbReference>
<dbReference type="Proteomes" id="UP000182945">
    <property type="component" value="Chromosome"/>
</dbReference>
<sequence length="648" mass="71469">MNVKRIIFLLFTGLVCMFWQPVSSYGAEASTKDVIIGYKDEVGKQLIVNQSKSIDNHFKSLSAFAVSINASDIEKYKGNEHITYIEENVPVTLSNSSNSINEIKNGDTLVEGETWNLRSSRFSYAWEEGATGKDVKVAVIDTGISPHKDLKVAGGVSTVDYTEKWEDDNGHGTHVAGIIGAEQNGFGVVGVAPDASIYAVKALDSHGEGDMDALLKAIEWSIQHEMDIINLSLGTEFHSDALEKIIKQAYDAGILIVGASGNGEGDGKVIYPAKYEQVIAVSALDEQFHSAPFASSGPEVEFSAPGTNIISTYLNGNYGIASGTSQASPHITGMLALLQQKLPDKNPEERRAVLTDYVQDLGETGRDSYFGFGRISYITDFTAPDEIADLKLHKTESEAFSIQWINPENEDFDKTIIYLNDSMVKEKAKAEETSYTFTELEANTPYDIAIYTEDIYGNRSKGVIQTITTKKSGLIISEKQKEPEEDQESDPEPESPVKEEKKEKENKQEQQPEKDVTPPVDEGKKDEEKQPSISIPAPVQEPPVSNEQSEHKNPAQVSENNEKQKEAKQEDSLAASGSTNKAEEVEEKESQSEQRDVSKDSNKNEQSTTAAIDEGNQDEDNDENLFMQFFSWIGGLFRSIFQSLVQVF</sequence>
<evidence type="ECO:0000256" key="8">
    <source>
        <dbReference type="ARBA" id="ARBA00022825"/>
    </source>
</evidence>
<dbReference type="GeneID" id="71515669"/>
<dbReference type="RefSeq" id="WP_071649440.1">
    <property type="nucleotide sequence ID" value="NZ_CP017962.1"/>
</dbReference>
<comment type="cofactor">
    <cofactor evidence="1">
        <name>Ca(2+)</name>
        <dbReference type="ChEBI" id="CHEBI:29108"/>
    </cofactor>
</comment>
<comment type="subcellular location">
    <subcellularLocation>
        <location evidence="2">Secreted</location>
    </subcellularLocation>
</comment>
<evidence type="ECO:0000256" key="13">
    <source>
        <dbReference type="SAM" id="SignalP"/>
    </source>
</evidence>
<evidence type="ECO:0000256" key="4">
    <source>
        <dbReference type="ARBA" id="ARBA00022525"/>
    </source>
</evidence>
<keyword evidence="7 10" id="KW-0378">Hydrolase</keyword>
<feature type="active site" description="Charge relay system" evidence="10">
    <location>
        <position position="141"/>
    </location>
</feature>
<dbReference type="PANTHER" id="PTHR43806:SF11">
    <property type="entry name" value="CEREVISIN-RELATED"/>
    <property type="match status" value="1"/>
</dbReference>
<dbReference type="InterPro" id="IPR036116">
    <property type="entry name" value="FN3_sf"/>
</dbReference>
<dbReference type="CDD" id="cd07477">
    <property type="entry name" value="Peptidases_S8_Subtilisin_subset"/>
    <property type="match status" value="1"/>
</dbReference>
<dbReference type="InterPro" id="IPR034202">
    <property type="entry name" value="Subtilisin_Carlsberg-like"/>
</dbReference>
<dbReference type="KEGG" id="vhl:BME96_14755"/>
<feature type="compositionally biased region" description="Basic and acidic residues" evidence="12">
    <location>
        <begin position="560"/>
        <end position="571"/>
    </location>
</feature>
<dbReference type="PROSITE" id="PS00137">
    <property type="entry name" value="SUBTILASE_HIS"/>
    <property type="match status" value="1"/>
</dbReference>
<feature type="compositionally biased region" description="Basic and acidic residues" evidence="12">
    <location>
        <begin position="495"/>
        <end position="530"/>
    </location>
</feature>
<evidence type="ECO:0000256" key="11">
    <source>
        <dbReference type="RuleBase" id="RU003355"/>
    </source>
</evidence>
<dbReference type="SUPFAM" id="SSF54897">
    <property type="entry name" value="Protease propeptides/inhibitors"/>
    <property type="match status" value="1"/>
</dbReference>
<evidence type="ECO:0000256" key="2">
    <source>
        <dbReference type="ARBA" id="ARBA00004613"/>
    </source>
</evidence>
<evidence type="ECO:0000256" key="6">
    <source>
        <dbReference type="ARBA" id="ARBA00022723"/>
    </source>
</evidence>
<comment type="similarity">
    <text evidence="3 10 11">Belongs to the peptidase S8 family.</text>
</comment>
<dbReference type="SUPFAM" id="SSF49265">
    <property type="entry name" value="Fibronectin type III"/>
    <property type="match status" value="1"/>
</dbReference>
<keyword evidence="6" id="KW-0479">Metal-binding</keyword>
<dbReference type="PROSITE" id="PS00138">
    <property type="entry name" value="SUBTILASE_SER"/>
    <property type="match status" value="1"/>
</dbReference>
<evidence type="ECO:0000256" key="3">
    <source>
        <dbReference type="ARBA" id="ARBA00011073"/>
    </source>
</evidence>
<dbReference type="SUPFAM" id="SSF52743">
    <property type="entry name" value="Subtilisin-like"/>
    <property type="match status" value="1"/>
</dbReference>
<evidence type="ECO:0000313" key="16">
    <source>
        <dbReference type="Proteomes" id="UP000182945"/>
    </source>
</evidence>
<dbReference type="Gene3D" id="3.40.50.200">
    <property type="entry name" value="Peptidase S8/S53 domain"/>
    <property type="match status" value="1"/>
</dbReference>
<feature type="compositionally biased region" description="Basic and acidic residues" evidence="12">
    <location>
        <begin position="588"/>
        <end position="603"/>
    </location>
</feature>
<organism evidence="15 16">
    <name type="scientific">Virgibacillus halodenitrificans</name>
    <name type="common">Bacillus halodenitrificans</name>
    <dbReference type="NCBI Taxonomy" id="1482"/>
    <lineage>
        <taxon>Bacteria</taxon>
        <taxon>Bacillati</taxon>
        <taxon>Bacillota</taxon>
        <taxon>Bacilli</taxon>
        <taxon>Bacillales</taxon>
        <taxon>Bacillaceae</taxon>
        <taxon>Virgibacillus</taxon>
    </lineage>
</organism>
<feature type="compositionally biased region" description="Acidic residues" evidence="12">
    <location>
        <begin position="483"/>
        <end position="493"/>
    </location>
</feature>
<evidence type="ECO:0000313" key="15">
    <source>
        <dbReference type="EMBL" id="APC49374.1"/>
    </source>
</evidence>
<dbReference type="InterPro" id="IPR036852">
    <property type="entry name" value="Peptidase_S8/S53_dom_sf"/>
</dbReference>
<evidence type="ECO:0000256" key="10">
    <source>
        <dbReference type="PROSITE-ProRule" id="PRU01240"/>
    </source>
</evidence>
<evidence type="ECO:0000256" key="5">
    <source>
        <dbReference type="ARBA" id="ARBA00022670"/>
    </source>
</evidence>
<keyword evidence="5 10" id="KW-0645">Protease</keyword>
<dbReference type="InterPro" id="IPR003961">
    <property type="entry name" value="FN3_dom"/>
</dbReference>
<dbReference type="GO" id="GO:0005576">
    <property type="term" value="C:extracellular region"/>
    <property type="evidence" value="ECO:0007669"/>
    <property type="project" value="UniProtKB-SubCell"/>
</dbReference>
<dbReference type="InterPro" id="IPR000209">
    <property type="entry name" value="Peptidase_S8/S53_dom"/>
</dbReference>
<proteinExistence type="inferred from homology"/>
<dbReference type="GO" id="GO:0006508">
    <property type="term" value="P:proteolysis"/>
    <property type="evidence" value="ECO:0007669"/>
    <property type="project" value="UniProtKB-KW"/>
</dbReference>
<feature type="chain" id="PRO_5041935773" description="Fibronectin type-III domain-containing protein" evidence="13">
    <location>
        <begin position="25"/>
        <end position="648"/>
    </location>
</feature>
<dbReference type="PROSITE" id="PS00136">
    <property type="entry name" value="SUBTILASE_ASP"/>
    <property type="match status" value="1"/>
</dbReference>
<feature type="active site" description="Charge relay system" evidence="10">
    <location>
        <position position="325"/>
    </location>
</feature>
<dbReference type="CDD" id="cd00063">
    <property type="entry name" value="FN3"/>
    <property type="match status" value="1"/>
</dbReference>
<dbReference type="InterPro" id="IPR022398">
    <property type="entry name" value="Peptidase_S8_His-AS"/>
</dbReference>
<keyword evidence="9" id="KW-0106">Calcium</keyword>
<dbReference type="Gene3D" id="2.60.40.10">
    <property type="entry name" value="Immunoglobulins"/>
    <property type="match status" value="1"/>
</dbReference>
<dbReference type="InterPro" id="IPR013783">
    <property type="entry name" value="Ig-like_fold"/>
</dbReference>
<dbReference type="InterPro" id="IPR023828">
    <property type="entry name" value="Peptidase_S8_Ser-AS"/>
</dbReference>
<dbReference type="InterPro" id="IPR015500">
    <property type="entry name" value="Peptidase_S8_subtilisin-rel"/>
</dbReference>